<evidence type="ECO:0000313" key="1">
    <source>
        <dbReference type="EMBL" id="BBD80562.1"/>
    </source>
</evidence>
<reference evidence="2" key="2">
    <citation type="submission" date="2018-06" db="EMBL/GenBank/DDBJ databases">
        <title>Genome sequence of Rhodanobacteraceae bacterium strain Dysh456.</title>
        <authorList>
            <person name="Fukui M."/>
        </authorList>
    </citation>
    <scope>NUCLEOTIDE SEQUENCE [LARGE SCALE GENOMIC DNA]</scope>
    <source>
        <strain evidence="2">Dysh456</strain>
    </source>
</reference>
<protein>
    <submittedName>
        <fullName evidence="1">Uncharacterized protein</fullName>
    </submittedName>
</protein>
<evidence type="ECO:0000313" key="2">
    <source>
        <dbReference type="Proteomes" id="UP000270530"/>
    </source>
</evidence>
<sequence>MDDCATCGTVRSVQTLAMSGDLRAMRGIPAADIGPAPAASQASDAARGDPSVWQVVIERDDKLYATVTQREDPQVHEGERVEVRGGRVFLR</sequence>
<organism evidence="1 2">
    <name type="scientific">Aerosticca soli</name>
    <dbReference type="NCBI Taxonomy" id="2010829"/>
    <lineage>
        <taxon>Bacteria</taxon>
        <taxon>Pseudomonadati</taxon>
        <taxon>Pseudomonadota</taxon>
        <taxon>Gammaproteobacteria</taxon>
        <taxon>Lysobacterales</taxon>
        <taxon>Rhodanobacteraceae</taxon>
        <taxon>Aerosticca</taxon>
    </lineage>
</organism>
<dbReference type="KEGG" id="rbd:ALSL_1915"/>
<name>A0A2Z6E707_9GAMM</name>
<proteinExistence type="predicted"/>
<keyword evidence="2" id="KW-1185">Reference proteome</keyword>
<dbReference type="AlphaFoldDB" id="A0A2Z6E707"/>
<dbReference type="EMBL" id="AP018560">
    <property type="protein sequence ID" value="BBD80562.1"/>
    <property type="molecule type" value="Genomic_DNA"/>
</dbReference>
<accession>A0A2Z6E707</accession>
<reference evidence="2" key="1">
    <citation type="submission" date="2018-04" db="EMBL/GenBank/DDBJ databases">
        <authorList>
            <person name="Watanabe M."/>
            <person name="Kojima H."/>
        </authorList>
    </citation>
    <scope>NUCLEOTIDE SEQUENCE [LARGE SCALE GENOMIC DNA]</scope>
    <source>
        <strain evidence="2">Dysh456</strain>
    </source>
</reference>
<dbReference type="Proteomes" id="UP000270530">
    <property type="component" value="Chromosome"/>
</dbReference>
<gene>
    <name evidence="1" type="ORF">ALSL_1915</name>
</gene>